<comment type="caution">
    <text evidence="1">The sequence shown here is derived from an EMBL/GenBank/DDBJ whole genome shotgun (WGS) entry which is preliminary data.</text>
</comment>
<sequence>GLWRFMQRGIGARGAGGACGPIAFDRPLRRFGIGSALDVDILQLYGRLPGSNLVSPGGLRDRLNDAKWNESTTHRRAALGKKPGLLGPGRIFRE</sequence>
<evidence type="ECO:0000313" key="1">
    <source>
        <dbReference type="EMBL" id="RMS51266.1"/>
    </source>
</evidence>
<dbReference type="EMBL" id="RBSP01000238">
    <property type="protein sequence ID" value="RMS51266.1"/>
    <property type="molecule type" value="Genomic_DNA"/>
</dbReference>
<accession>A0A658KI72</accession>
<dbReference type="AlphaFoldDB" id="A0A658KI72"/>
<name>A0A658KI72_PSEA0</name>
<gene>
    <name evidence="1" type="ORF">ALP66_102545</name>
</gene>
<evidence type="ECO:0000313" key="2">
    <source>
        <dbReference type="Proteomes" id="UP000270873"/>
    </source>
</evidence>
<reference evidence="1 2" key="1">
    <citation type="submission" date="2018-08" db="EMBL/GenBank/DDBJ databases">
        <title>Recombination of ecologically and evolutionarily significant loci maintains genetic cohesion in the Pseudomonas syringae species complex.</title>
        <authorList>
            <person name="Dillon M."/>
            <person name="Thakur S."/>
            <person name="Almeida R.N.D."/>
            <person name="Weir B.S."/>
            <person name="Guttman D.S."/>
        </authorList>
    </citation>
    <scope>NUCLEOTIDE SEQUENCE [LARGE SCALE GENOMIC DNA]</scope>
    <source>
        <strain evidence="1 2">ICMP 7847</strain>
    </source>
</reference>
<feature type="non-terminal residue" evidence="1">
    <location>
        <position position="1"/>
    </location>
</feature>
<proteinExistence type="predicted"/>
<protein>
    <submittedName>
        <fullName evidence="1">Uncharacterized protein</fullName>
    </submittedName>
</protein>
<organism evidence="1 2">
    <name type="scientific">Pseudomonas amygdali pv. photiniae</name>
    <dbReference type="NCBI Taxonomy" id="251724"/>
    <lineage>
        <taxon>Bacteria</taxon>
        <taxon>Pseudomonadati</taxon>
        <taxon>Pseudomonadota</taxon>
        <taxon>Gammaproteobacteria</taxon>
        <taxon>Pseudomonadales</taxon>
        <taxon>Pseudomonadaceae</taxon>
        <taxon>Pseudomonas</taxon>
        <taxon>Pseudomonas amygdali</taxon>
    </lineage>
</organism>
<dbReference type="Proteomes" id="UP000270873">
    <property type="component" value="Unassembled WGS sequence"/>
</dbReference>